<organism evidence="1 2">
    <name type="scientific">Meloidogyne enterolobii</name>
    <name type="common">Root-knot nematode worm</name>
    <name type="synonym">Meloidogyne mayaguensis</name>
    <dbReference type="NCBI Taxonomy" id="390850"/>
    <lineage>
        <taxon>Eukaryota</taxon>
        <taxon>Metazoa</taxon>
        <taxon>Ecdysozoa</taxon>
        <taxon>Nematoda</taxon>
        <taxon>Chromadorea</taxon>
        <taxon>Rhabditida</taxon>
        <taxon>Tylenchina</taxon>
        <taxon>Tylenchomorpha</taxon>
        <taxon>Tylenchoidea</taxon>
        <taxon>Meloidogynidae</taxon>
        <taxon>Meloidogyninae</taxon>
        <taxon>Meloidogyne</taxon>
    </lineage>
</organism>
<sequence>MANMLTRVVDLDVFPVEFAVGEEMIWRCFLSSQDLQRALEMKKFLMALNQRSTESRKSDFAAPVIDMNILQMFVELNVLIAADRKRPPLNNDFASFSYAYLLLERLRVFFIFLNYKKFFSKAFTSSA</sequence>
<dbReference type="EMBL" id="CAVMJV010000018">
    <property type="protein sequence ID" value="CAK5063219.1"/>
    <property type="molecule type" value="Genomic_DNA"/>
</dbReference>
<name>A0ACB0YU67_MELEN</name>
<proteinExistence type="predicted"/>
<keyword evidence="2" id="KW-1185">Reference proteome</keyword>
<reference evidence="1" key="1">
    <citation type="submission" date="2023-11" db="EMBL/GenBank/DDBJ databases">
        <authorList>
            <person name="Poullet M."/>
        </authorList>
    </citation>
    <scope>NUCLEOTIDE SEQUENCE</scope>
    <source>
        <strain evidence="1">E1834</strain>
    </source>
</reference>
<protein>
    <submittedName>
        <fullName evidence="1">Uncharacterized protein</fullName>
    </submittedName>
</protein>
<dbReference type="Proteomes" id="UP001497535">
    <property type="component" value="Unassembled WGS sequence"/>
</dbReference>
<accession>A0ACB0YU67</accession>
<evidence type="ECO:0000313" key="2">
    <source>
        <dbReference type="Proteomes" id="UP001497535"/>
    </source>
</evidence>
<comment type="caution">
    <text evidence="1">The sequence shown here is derived from an EMBL/GenBank/DDBJ whole genome shotgun (WGS) entry which is preliminary data.</text>
</comment>
<evidence type="ECO:0000313" key="1">
    <source>
        <dbReference type="EMBL" id="CAK5063219.1"/>
    </source>
</evidence>
<gene>
    <name evidence="1" type="ORF">MENTE1834_LOCUS16718</name>
</gene>